<name>A0A0B6Z9Y1_9EUPU</name>
<gene>
    <name evidence="1" type="primary">ORF54913</name>
</gene>
<dbReference type="EMBL" id="HACG01018539">
    <property type="protein sequence ID" value="CEK65404.1"/>
    <property type="molecule type" value="Transcribed_RNA"/>
</dbReference>
<proteinExistence type="predicted"/>
<feature type="non-terminal residue" evidence="1">
    <location>
        <position position="154"/>
    </location>
</feature>
<protein>
    <submittedName>
        <fullName evidence="1">Uncharacterized protein</fullName>
    </submittedName>
</protein>
<organism evidence="1">
    <name type="scientific">Arion vulgaris</name>
    <dbReference type="NCBI Taxonomy" id="1028688"/>
    <lineage>
        <taxon>Eukaryota</taxon>
        <taxon>Metazoa</taxon>
        <taxon>Spiralia</taxon>
        <taxon>Lophotrochozoa</taxon>
        <taxon>Mollusca</taxon>
        <taxon>Gastropoda</taxon>
        <taxon>Heterobranchia</taxon>
        <taxon>Euthyneura</taxon>
        <taxon>Panpulmonata</taxon>
        <taxon>Eupulmonata</taxon>
        <taxon>Stylommatophora</taxon>
        <taxon>Helicina</taxon>
        <taxon>Arionoidea</taxon>
        <taxon>Arionidae</taxon>
        <taxon>Arion</taxon>
    </lineage>
</organism>
<dbReference type="AlphaFoldDB" id="A0A0B6Z9Y1"/>
<sequence>MATWCVFNSMFQRLTSSKHVLDTYIKTSIQSHKFHRVLGMMDLGGNYIGDLQSRAIHVTSSYTGTRLPSGVPQRRKPLKITKGIRLDRVQVHHNMTIKQLAVAMNKPTDHIYEVLLMIPDTDCYDHNQSVLDMKTIMDVVKKSGMIPEFTKKKI</sequence>
<reference evidence="1" key="1">
    <citation type="submission" date="2014-12" db="EMBL/GenBank/DDBJ databases">
        <title>Insight into the proteome of Arion vulgaris.</title>
        <authorList>
            <person name="Aradska J."/>
            <person name="Bulat T."/>
            <person name="Smidak R."/>
            <person name="Sarate P."/>
            <person name="Gangsoo J."/>
            <person name="Sialana F."/>
            <person name="Bilban M."/>
            <person name="Lubec G."/>
        </authorList>
    </citation>
    <scope>NUCLEOTIDE SEQUENCE</scope>
    <source>
        <tissue evidence="1">Skin</tissue>
    </source>
</reference>
<accession>A0A0B6Z9Y1</accession>
<evidence type="ECO:0000313" key="1">
    <source>
        <dbReference type="EMBL" id="CEK65404.1"/>
    </source>
</evidence>